<feature type="compositionally biased region" description="Basic and acidic residues" evidence="1">
    <location>
        <begin position="98"/>
        <end position="119"/>
    </location>
</feature>
<dbReference type="AlphaFoldDB" id="A0A9J6DZ30"/>
<name>A0A9J6DZ30_RHIMP</name>
<dbReference type="EMBL" id="JABSTU010000006">
    <property type="protein sequence ID" value="KAH8027503.1"/>
    <property type="molecule type" value="Genomic_DNA"/>
</dbReference>
<keyword evidence="3" id="KW-1185">Reference proteome</keyword>
<organism evidence="2 3">
    <name type="scientific">Rhipicephalus microplus</name>
    <name type="common">Cattle tick</name>
    <name type="synonym">Boophilus microplus</name>
    <dbReference type="NCBI Taxonomy" id="6941"/>
    <lineage>
        <taxon>Eukaryota</taxon>
        <taxon>Metazoa</taxon>
        <taxon>Ecdysozoa</taxon>
        <taxon>Arthropoda</taxon>
        <taxon>Chelicerata</taxon>
        <taxon>Arachnida</taxon>
        <taxon>Acari</taxon>
        <taxon>Parasitiformes</taxon>
        <taxon>Ixodida</taxon>
        <taxon>Ixodoidea</taxon>
        <taxon>Ixodidae</taxon>
        <taxon>Rhipicephalinae</taxon>
        <taxon>Rhipicephalus</taxon>
        <taxon>Boophilus</taxon>
    </lineage>
</organism>
<reference evidence="2" key="1">
    <citation type="journal article" date="2020" name="Cell">
        <title>Large-Scale Comparative Analyses of Tick Genomes Elucidate Their Genetic Diversity and Vector Capacities.</title>
        <authorList>
            <consortium name="Tick Genome and Microbiome Consortium (TIGMIC)"/>
            <person name="Jia N."/>
            <person name="Wang J."/>
            <person name="Shi W."/>
            <person name="Du L."/>
            <person name="Sun Y."/>
            <person name="Zhan W."/>
            <person name="Jiang J.F."/>
            <person name="Wang Q."/>
            <person name="Zhang B."/>
            <person name="Ji P."/>
            <person name="Bell-Sakyi L."/>
            <person name="Cui X.M."/>
            <person name="Yuan T.T."/>
            <person name="Jiang B.G."/>
            <person name="Yang W.F."/>
            <person name="Lam T.T."/>
            <person name="Chang Q.C."/>
            <person name="Ding S.J."/>
            <person name="Wang X.J."/>
            <person name="Zhu J.G."/>
            <person name="Ruan X.D."/>
            <person name="Zhao L."/>
            <person name="Wei J.T."/>
            <person name="Ye R.Z."/>
            <person name="Que T.C."/>
            <person name="Du C.H."/>
            <person name="Zhou Y.H."/>
            <person name="Cheng J.X."/>
            <person name="Dai P.F."/>
            <person name="Guo W.B."/>
            <person name="Han X.H."/>
            <person name="Huang E.J."/>
            <person name="Li L.F."/>
            <person name="Wei W."/>
            <person name="Gao Y.C."/>
            <person name="Liu J.Z."/>
            <person name="Shao H.Z."/>
            <person name="Wang X."/>
            <person name="Wang C.C."/>
            <person name="Yang T.C."/>
            <person name="Huo Q.B."/>
            <person name="Li W."/>
            <person name="Chen H.Y."/>
            <person name="Chen S.E."/>
            <person name="Zhou L.G."/>
            <person name="Ni X.B."/>
            <person name="Tian J.H."/>
            <person name="Sheng Y."/>
            <person name="Liu T."/>
            <person name="Pan Y.S."/>
            <person name="Xia L.Y."/>
            <person name="Li J."/>
            <person name="Zhao F."/>
            <person name="Cao W.C."/>
        </authorList>
    </citation>
    <scope>NUCLEOTIDE SEQUENCE</scope>
    <source>
        <strain evidence="2">Rmic-2018</strain>
    </source>
</reference>
<proteinExistence type="predicted"/>
<evidence type="ECO:0000313" key="3">
    <source>
        <dbReference type="Proteomes" id="UP000821866"/>
    </source>
</evidence>
<evidence type="ECO:0000256" key="1">
    <source>
        <dbReference type="SAM" id="MobiDB-lite"/>
    </source>
</evidence>
<feature type="region of interest" description="Disordered" evidence="1">
    <location>
        <begin position="25"/>
        <end position="55"/>
    </location>
</feature>
<feature type="region of interest" description="Disordered" evidence="1">
    <location>
        <begin position="87"/>
        <end position="119"/>
    </location>
</feature>
<protein>
    <submittedName>
        <fullName evidence="2">Uncharacterized protein</fullName>
    </submittedName>
</protein>
<dbReference type="Proteomes" id="UP000821866">
    <property type="component" value="Chromosome 4"/>
</dbReference>
<comment type="caution">
    <text evidence="2">The sequence shown here is derived from an EMBL/GenBank/DDBJ whole genome shotgun (WGS) entry which is preliminary data.</text>
</comment>
<reference evidence="2" key="2">
    <citation type="submission" date="2021-09" db="EMBL/GenBank/DDBJ databases">
        <authorList>
            <person name="Jia N."/>
            <person name="Wang J."/>
            <person name="Shi W."/>
            <person name="Du L."/>
            <person name="Sun Y."/>
            <person name="Zhan W."/>
            <person name="Jiang J."/>
            <person name="Wang Q."/>
            <person name="Zhang B."/>
            <person name="Ji P."/>
            <person name="Sakyi L.B."/>
            <person name="Cui X."/>
            <person name="Yuan T."/>
            <person name="Jiang B."/>
            <person name="Yang W."/>
            <person name="Lam T.T.-Y."/>
            <person name="Chang Q."/>
            <person name="Ding S."/>
            <person name="Wang X."/>
            <person name="Zhu J."/>
            <person name="Ruan X."/>
            <person name="Zhao L."/>
            <person name="Wei J."/>
            <person name="Que T."/>
            <person name="Du C."/>
            <person name="Cheng J."/>
            <person name="Dai P."/>
            <person name="Han X."/>
            <person name="Huang E."/>
            <person name="Gao Y."/>
            <person name="Liu J."/>
            <person name="Shao H."/>
            <person name="Ye R."/>
            <person name="Li L."/>
            <person name="Wei W."/>
            <person name="Wang X."/>
            <person name="Wang C."/>
            <person name="Huo Q."/>
            <person name="Li W."/>
            <person name="Guo W."/>
            <person name="Chen H."/>
            <person name="Chen S."/>
            <person name="Zhou L."/>
            <person name="Zhou L."/>
            <person name="Ni X."/>
            <person name="Tian J."/>
            <person name="Zhou Y."/>
            <person name="Sheng Y."/>
            <person name="Liu T."/>
            <person name="Pan Y."/>
            <person name="Xia L."/>
            <person name="Li J."/>
            <person name="Zhao F."/>
            <person name="Cao W."/>
        </authorList>
    </citation>
    <scope>NUCLEOTIDE SEQUENCE</scope>
    <source>
        <strain evidence="2">Rmic-2018</strain>
        <tissue evidence="2">Larvae</tissue>
    </source>
</reference>
<gene>
    <name evidence="2" type="ORF">HPB51_007036</name>
</gene>
<accession>A0A9J6DZ30</accession>
<sequence>MRVTLSYVGDWRAASHDEVAAVLGSRTSEPRNDTRIEVTSQASSLRDGGASDATSLSSGWDTAYKLLYETFSYPEAKELEALLPLPSTYLTRKQRRDRKGDHGEPTKKEERRQHATRELTYRHVSPCSATLKGFREKEVKAAYRHENSV</sequence>
<evidence type="ECO:0000313" key="2">
    <source>
        <dbReference type="EMBL" id="KAH8027503.1"/>
    </source>
</evidence>